<keyword evidence="4" id="KW-1185">Reference proteome</keyword>
<evidence type="ECO:0000313" key="3">
    <source>
        <dbReference type="EMBL" id="RZB65817.1"/>
    </source>
</evidence>
<protein>
    <submittedName>
        <fullName evidence="3">Cycloartenol synthase</fullName>
    </submittedName>
</protein>
<comment type="caution">
    <text evidence="3">The sequence shown here is derived from an EMBL/GenBank/DDBJ whole genome shotgun (WGS) entry which is preliminary data.</text>
</comment>
<evidence type="ECO:0000313" key="4">
    <source>
        <dbReference type="Proteomes" id="UP000289340"/>
    </source>
</evidence>
<accession>A0A445GX31</accession>
<evidence type="ECO:0000256" key="1">
    <source>
        <dbReference type="ARBA" id="ARBA00023235"/>
    </source>
</evidence>
<dbReference type="GO" id="GO:0031559">
    <property type="term" value="F:oxidosqualene cyclase activity"/>
    <property type="evidence" value="ECO:0007669"/>
    <property type="project" value="UniProtKB-ARBA"/>
</dbReference>
<evidence type="ECO:0000259" key="2">
    <source>
        <dbReference type="Pfam" id="PF13249"/>
    </source>
</evidence>
<dbReference type="GO" id="GO:0016104">
    <property type="term" value="P:triterpenoid biosynthetic process"/>
    <property type="evidence" value="ECO:0007669"/>
    <property type="project" value="InterPro"/>
</dbReference>
<dbReference type="PANTHER" id="PTHR11764">
    <property type="entry name" value="TERPENE CYCLASE/MUTASE FAMILY MEMBER"/>
    <property type="match status" value="1"/>
</dbReference>
<dbReference type="EMBL" id="QZWG01000015">
    <property type="protein sequence ID" value="RZB65817.1"/>
    <property type="molecule type" value="Genomic_DNA"/>
</dbReference>
<dbReference type="Pfam" id="PF13249">
    <property type="entry name" value="SQHop_cyclase_N"/>
    <property type="match status" value="1"/>
</dbReference>
<dbReference type="GO" id="GO:0005811">
    <property type="term" value="C:lipid droplet"/>
    <property type="evidence" value="ECO:0007669"/>
    <property type="project" value="InterPro"/>
</dbReference>
<dbReference type="InterPro" id="IPR018333">
    <property type="entry name" value="Squalene_cyclase"/>
</dbReference>
<reference evidence="3 4" key="1">
    <citation type="submission" date="2018-09" db="EMBL/GenBank/DDBJ databases">
        <title>A high-quality reference genome of wild soybean provides a powerful tool to mine soybean genomes.</title>
        <authorList>
            <person name="Xie M."/>
            <person name="Chung C.Y.L."/>
            <person name="Li M.-W."/>
            <person name="Wong F.-L."/>
            <person name="Chan T.-F."/>
            <person name="Lam H.-M."/>
        </authorList>
    </citation>
    <scope>NUCLEOTIDE SEQUENCE [LARGE SCALE GENOMIC DNA]</scope>
    <source>
        <strain evidence="4">cv. W05</strain>
        <tissue evidence="3">Hypocotyl of etiolated seedlings</tissue>
    </source>
</reference>
<gene>
    <name evidence="3" type="ORF">D0Y65_041746</name>
</gene>
<proteinExistence type="predicted"/>
<feature type="domain" description="Squalene cyclase N-terminal" evidence="2">
    <location>
        <begin position="83"/>
        <end position="193"/>
    </location>
</feature>
<dbReference type="Gene3D" id="1.50.10.20">
    <property type="match status" value="1"/>
</dbReference>
<dbReference type="PANTHER" id="PTHR11764:SF44">
    <property type="entry name" value="LANOSTEROL SYNTHASE"/>
    <property type="match status" value="1"/>
</dbReference>
<dbReference type="AlphaFoldDB" id="A0A445GX31"/>
<organism evidence="3 4">
    <name type="scientific">Glycine soja</name>
    <name type="common">Wild soybean</name>
    <dbReference type="NCBI Taxonomy" id="3848"/>
    <lineage>
        <taxon>Eukaryota</taxon>
        <taxon>Viridiplantae</taxon>
        <taxon>Streptophyta</taxon>
        <taxon>Embryophyta</taxon>
        <taxon>Tracheophyta</taxon>
        <taxon>Spermatophyta</taxon>
        <taxon>Magnoliopsida</taxon>
        <taxon>eudicotyledons</taxon>
        <taxon>Gunneridae</taxon>
        <taxon>Pentapetalae</taxon>
        <taxon>rosids</taxon>
        <taxon>fabids</taxon>
        <taxon>Fabales</taxon>
        <taxon>Fabaceae</taxon>
        <taxon>Papilionoideae</taxon>
        <taxon>50 kb inversion clade</taxon>
        <taxon>NPAAA clade</taxon>
        <taxon>indigoferoid/millettioid clade</taxon>
        <taxon>Phaseoleae</taxon>
        <taxon>Glycine</taxon>
        <taxon>Glycine subgen. Soja</taxon>
    </lineage>
</organism>
<dbReference type="InterPro" id="IPR032697">
    <property type="entry name" value="SQ_cyclase_N"/>
</dbReference>
<dbReference type="SUPFAM" id="SSF48239">
    <property type="entry name" value="Terpenoid cyclases/Protein prenyltransferases"/>
    <property type="match status" value="1"/>
</dbReference>
<dbReference type="InterPro" id="IPR008930">
    <property type="entry name" value="Terpenoid_cyclase/PrenylTrfase"/>
</dbReference>
<keyword evidence="1" id="KW-0413">Isomerase</keyword>
<dbReference type="Proteomes" id="UP000289340">
    <property type="component" value="Chromosome 15"/>
</dbReference>
<name>A0A445GX31_GLYSO</name>
<sequence>MRDSEVLSTTKTSSSSPIAAASEPQLPHLCHFVRYWRGCKVDLMESARVVAARAMKGVRRADDVVEYEEVRVIGLSVIGALNEILTPEHQSEIRGYVFNHQLFTLGWGMHIEGSSIMFASALNYVTLRLLGEDIDGGEGAIEKARTWILDGGGATYIPSWGKLWLSMLGVYEWSGLKPIPPEIWLFPYFVPFHPGCHE</sequence>